<evidence type="ECO:0000256" key="2">
    <source>
        <dbReference type="ARBA" id="ARBA00023043"/>
    </source>
</evidence>
<dbReference type="Pfam" id="PF12796">
    <property type="entry name" value="Ank_2"/>
    <property type="match status" value="1"/>
</dbReference>
<keyword evidence="1" id="KW-0677">Repeat</keyword>
<dbReference type="PANTHER" id="PTHR24198:SF165">
    <property type="entry name" value="ANKYRIN REPEAT-CONTAINING PROTEIN-RELATED"/>
    <property type="match status" value="1"/>
</dbReference>
<keyword evidence="5" id="KW-1185">Reference proteome</keyword>
<evidence type="ECO:0000256" key="1">
    <source>
        <dbReference type="ARBA" id="ARBA00022737"/>
    </source>
</evidence>
<feature type="repeat" description="ANK" evidence="3">
    <location>
        <begin position="171"/>
        <end position="203"/>
    </location>
</feature>
<protein>
    <submittedName>
        <fullName evidence="4">Uncharacterized protein</fullName>
    </submittedName>
</protein>
<feature type="repeat" description="ANK" evidence="3">
    <location>
        <begin position="204"/>
        <end position="236"/>
    </location>
</feature>
<dbReference type="PROSITE" id="PS50297">
    <property type="entry name" value="ANK_REP_REGION"/>
    <property type="match status" value="2"/>
</dbReference>
<dbReference type="InterPro" id="IPR036770">
    <property type="entry name" value="Ankyrin_rpt-contain_sf"/>
</dbReference>
<dbReference type="Gene3D" id="1.25.40.20">
    <property type="entry name" value="Ankyrin repeat-containing domain"/>
    <property type="match status" value="1"/>
</dbReference>
<gene>
    <name evidence="4" type="ORF">CDD82_3131</name>
</gene>
<dbReference type="Proteomes" id="UP000224854">
    <property type="component" value="Unassembled WGS sequence"/>
</dbReference>
<dbReference type="PANTHER" id="PTHR24198">
    <property type="entry name" value="ANKYRIN REPEAT AND PROTEIN KINASE DOMAIN-CONTAINING PROTEIN"/>
    <property type="match status" value="1"/>
</dbReference>
<dbReference type="InterPro" id="IPR002110">
    <property type="entry name" value="Ankyrin_rpt"/>
</dbReference>
<feature type="repeat" description="ANK" evidence="3">
    <location>
        <begin position="138"/>
        <end position="170"/>
    </location>
</feature>
<dbReference type="EMBL" id="NJEU01000023">
    <property type="protein sequence ID" value="PHH83206.1"/>
    <property type="molecule type" value="Genomic_DNA"/>
</dbReference>
<dbReference type="PROSITE" id="PS50088">
    <property type="entry name" value="ANK_REPEAT"/>
    <property type="match status" value="3"/>
</dbReference>
<name>A0A2C5ZT80_9HYPO</name>
<evidence type="ECO:0000256" key="3">
    <source>
        <dbReference type="PROSITE-ProRule" id="PRU00023"/>
    </source>
</evidence>
<keyword evidence="2 3" id="KW-0040">ANK repeat</keyword>
<evidence type="ECO:0000313" key="4">
    <source>
        <dbReference type="EMBL" id="PHH83206.1"/>
    </source>
</evidence>
<reference evidence="4 5" key="1">
    <citation type="submission" date="2017-06" db="EMBL/GenBank/DDBJ databases">
        <title>Ant-infecting Ophiocordyceps genomes reveal a high diversity of potential behavioral manipulation genes and a possible major role for enterotoxins.</title>
        <authorList>
            <person name="De Bekker C."/>
            <person name="Evans H.C."/>
            <person name="Brachmann A."/>
            <person name="Hughes D.P."/>
        </authorList>
    </citation>
    <scope>NUCLEOTIDE SEQUENCE [LARGE SCALE GENOMIC DNA]</scope>
    <source>
        <strain evidence="4 5">1348a</strain>
    </source>
</reference>
<accession>A0A2C5ZT80</accession>
<organism evidence="4 5">
    <name type="scientific">Ophiocordyceps australis</name>
    <dbReference type="NCBI Taxonomy" id="1399860"/>
    <lineage>
        <taxon>Eukaryota</taxon>
        <taxon>Fungi</taxon>
        <taxon>Dikarya</taxon>
        <taxon>Ascomycota</taxon>
        <taxon>Pezizomycotina</taxon>
        <taxon>Sordariomycetes</taxon>
        <taxon>Hypocreomycetidae</taxon>
        <taxon>Hypocreales</taxon>
        <taxon>Ophiocordycipitaceae</taxon>
        <taxon>Ophiocordyceps</taxon>
    </lineage>
</organism>
<dbReference type="AlphaFoldDB" id="A0A2C5ZT80"/>
<dbReference type="OrthoDB" id="20872at2759"/>
<evidence type="ECO:0000313" key="5">
    <source>
        <dbReference type="Proteomes" id="UP000224854"/>
    </source>
</evidence>
<comment type="caution">
    <text evidence="4">The sequence shown here is derived from an EMBL/GenBank/DDBJ whole genome shotgun (WGS) entry which is preliminary data.</text>
</comment>
<dbReference type="SMART" id="SM00248">
    <property type="entry name" value="ANK"/>
    <property type="match status" value="3"/>
</dbReference>
<proteinExistence type="predicted"/>
<sequence length="254" mass="27763">MLEYLLEKGKSKISDAQYTRALIGAAFSGRNDVVKRLFKDVDRPIQAIEEALEVAAHFTRTATCKMILDRCKELKLDCDKFASIAAGWEEPQALQEFWKYTGSSVSHQLLDDSLYNAAAMGNEVTVHYLLEICCADPDGNSALLIAVKEDREDLMELLLQYGANCNALLNNGTTLLSLCTTVRSEKLVRLLLDAGADLNLTDCDGDSVIVLAVKLDRESLVKPLLDAGADPNWTDSDGNNALAIAAKLDKGHIV</sequence>
<dbReference type="SUPFAM" id="SSF48403">
    <property type="entry name" value="Ankyrin repeat"/>
    <property type="match status" value="1"/>
</dbReference>